<evidence type="ECO:0000313" key="2">
    <source>
        <dbReference type="Proteomes" id="UP001497382"/>
    </source>
</evidence>
<reference evidence="1 2" key="1">
    <citation type="submission" date="2024-04" db="EMBL/GenBank/DDBJ databases">
        <authorList>
            <person name="Rising A."/>
            <person name="Reimegard J."/>
            <person name="Sonavane S."/>
            <person name="Akerstrom W."/>
            <person name="Nylinder S."/>
            <person name="Hedman E."/>
            <person name="Kallberg Y."/>
        </authorList>
    </citation>
    <scope>NUCLEOTIDE SEQUENCE [LARGE SCALE GENOMIC DNA]</scope>
</reference>
<name>A0AAV2BDF0_9ARAC</name>
<organism evidence="1 2">
    <name type="scientific">Larinioides sclopetarius</name>
    <dbReference type="NCBI Taxonomy" id="280406"/>
    <lineage>
        <taxon>Eukaryota</taxon>
        <taxon>Metazoa</taxon>
        <taxon>Ecdysozoa</taxon>
        <taxon>Arthropoda</taxon>
        <taxon>Chelicerata</taxon>
        <taxon>Arachnida</taxon>
        <taxon>Araneae</taxon>
        <taxon>Araneomorphae</taxon>
        <taxon>Entelegynae</taxon>
        <taxon>Araneoidea</taxon>
        <taxon>Araneidae</taxon>
        <taxon>Larinioides</taxon>
    </lineage>
</organism>
<comment type="caution">
    <text evidence="1">The sequence shown here is derived from an EMBL/GenBank/DDBJ whole genome shotgun (WGS) entry which is preliminary data.</text>
</comment>
<protein>
    <submittedName>
        <fullName evidence="1">Uncharacterized protein</fullName>
    </submittedName>
</protein>
<accession>A0AAV2BDF0</accession>
<dbReference type="EMBL" id="CAXIEN010000323">
    <property type="protein sequence ID" value="CAL1293283.1"/>
    <property type="molecule type" value="Genomic_DNA"/>
</dbReference>
<proteinExistence type="predicted"/>
<dbReference type="Proteomes" id="UP001497382">
    <property type="component" value="Unassembled WGS sequence"/>
</dbReference>
<dbReference type="AlphaFoldDB" id="A0AAV2BDF0"/>
<gene>
    <name evidence="1" type="ORF">LARSCL_LOCUS18115</name>
</gene>
<sequence>MAKTSETLDANIPFFHFGELYSCVPGAV</sequence>
<evidence type="ECO:0000313" key="1">
    <source>
        <dbReference type="EMBL" id="CAL1293283.1"/>
    </source>
</evidence>
<keyword evidence="2" id="KW-1185">Reference proteome</keyword>